<gene>
    <name evidence="2" type="ORF">LCGC14_0364550</name>
</gene>
<proteinExistence type="predicted"/>
<dbReference type="AlphaFoldDB" id="A0A0F9WFA8"/>
<dbReference type="EMBL" id="LAZR01000286">
    <property type="protein sequence ID" value="KKN76963.1"/>
    <property type="molecule type" value="Genomic_DNA"/>
</dbReference>
<reference evidence="2" key="1">
    <citation type="journal article" date="2015" name="Nature">
        <title>Complex archaea that bridge the gap between prokaryotes and eukaryotes.</title>
        <authorList>
            <person name="Spang A."/>
            <person name="Saw J.H."/>
            <person name="Jorgensen S.L."/>
            <person name="Zaremba-Niedzwiedzka K."/>
            <person name="Martijn J."/>
            <person name="Lind A.E."/>
            <person name="van Eijk R."/>
            <person name="Schleper C."/>
            <person name="Guy L."/>
            <person name="Ettema T.J."/>
        </authorList>
    </citation>
    <scope>NUCLEOTIDE SEQUENCE</scope>
</reference>
<organism evidence="2">
    <name type="scientific">marine sediment metagenome</name>
    <dbReference type="NCBI Taxonomy" id="412755"/>
    <lineage>
        <taxon>unclassified sequences</taxon>
        <taxon>metagenomes</taxon>
        <taxon>ecological metagenomes</taxon>
    </lineage>
</organism>
<feature type="transmembrane region" description="Helical" evidence="1">
    <location>
        <begin position="7"/>
        <end position="27"/>
    </location>
</feature>
<evidence type="ECO:0000256" key="1">
    <source>
        <dbReference type="SAM" id="Phobius"/>
    </source>
</evidence>
<comment type="caution">
    <text evidence="2">The sequence shown here is derived from an EMBL/GenBank/DDBJ whole genome shotgun (WGS) entry which is preliminary data.</text>
</comment>
<name>A0A0F9WFA8_9ZZZZ</name>
<keyword evidence="1" id="KW-0812">Transmembrane</keyword>
<sequence>MKTKDKIFEIIIILLLGFSLLANILQWEENRELEELKDAYREEAAGDKN</sequence>
<accession>A0A0F9WFA8</accession>
<evidence type="ECO:0000313" key="2">
    <source>
        <dbReference type="EMBL" id="KKN76963.1"/>
    </source>
</evidence>
<keyword evidence="1" id="KW-0472">Membrane</keyword>
<protein>
    <submittedName>
        <fullName evidence="2">Uncharacterized protein</fullName>
    </submittedName>
</protein>
<keyword evidence="1" id="KW-1133">Transmembrane helix</keyword>